<feature type="region of interest" description="Disordered" evidence="1">
    <location>
        <begin position="97"/>
        <end position="205"/>
    </location>
</feature>
<feature type="non-terminal residue" evidence="2">
    <location>
        <position position="1"/>
    </location>
</feature>
<proteinExistence type="predicted"/>
<evidence type="ECO:0000313" key="2">
    <source>
        <dbReference type="EMBL" id="CAL1544312.1"/>
    </source>
</evidence>
<evidence type="ECO:0000256" key="1">
    <source>
        <dbReference type="SAM" id="MobiDB-lite"/>
    </source>
</evidence>
<evidence type="ECO:0000313" key="3">
    <source>
        <dbReference type="Proteomes" id="UP001497497"/>
    </source>
</evidence>
<protein>
    <submittedName>
        <fullName evidence="2">Uncharacterized protein</fullName>
    </submittedName>
</protein>
<feature type="compositionally biased region" description="Polar residues" evidence="1">
    <location>
        <begin position="349"/>
        <end position="364"/>
    </location>
</feature>
<feature type="compositionally biased region" description="Polar residues" evidence="1">
    <location>
        <begin position="97"/>
        <end position="109"/>
    </location>
</feature>
<dbReference type="PANTHER" id="PTHR21560:SF0">
    <property type="entry name" value="KINASE NON-CATALYTIC C-LOBE DOMAIN-CONTAINING PROTEIN 1"/>
    <property type="match status" value="1"/>
</dbReference>
<dbReference type="AlphaFoldDB" id="A0AAV2IDX8"/>
<feature type="compositionally biased region" description="Polar residues" evidence="1">
    <location>
        <begin position="121"/>
        <end position="137"/>
    </location>
</feature>
<dbReference type="GO" id="GO:0005085">
    <property type="term" value="F:guanyl-nucleotide exchange factor activity"/>
    <property type="evidence" value="ECO:0007669"/>
    <property type="project" value="InterPro"/>
</dbReference>
<dbReference type="GO" id="GO:0032045">
    <property type="term" value="C:guanyl-nucleotide exchange factor complex"/>
    <property type="evidence" value="ECO:0007669"/>
    <property type="project" value="TreeGrafter"/>
</dbReference>
<feature type="non-terminal residue" evidence="2">
    <location>
        <position position="440"/>
    </location>
</feature>
<dbReference type="InterPro" id="IPR029899">
    <property type="entry name" value="KNDC1"/>
</dbReference>
<sequence length="440" mass="49562">FLSNLPYNKDNILEKLLKSQRSHKQEIIYHVLGIIRDHFAEDGMTETGFDDFAIAEYIISLSSLTWDTFCSAITEKYFHLLWTPSVLQNLYDAIGGPTSQQSHLSTNSLTRKHTHHDKQRAAQSRQVTSPASTQYQSRHQHHHRPSDPTGQLDSHAATLRSTEQKTKPSGQNCEPDHKLMHSNDARKDDSSNRSSSSSLPNASTDHMTIVSNETDVHQVSGHFNNQSFNSSSPVSRSSHSGYDKKDKRKIGEFSSNPQAHVPDYPIKPHTSASSPSEHINITHNKRNQAYSSVSVPNGFDNMTTHFTDRKQTVQSTHSFKPKPLKDYGSENGNALSSNDDNVQALPVSNRLNTPHSKYSSSHSRQLPKDNKYLSPNNAYNNTPYQPQKHSLESSAIMNSNQKFNQNNSAQYNDRSLPRQHQKPVQRLRAPSAPNFRSTKS</sequence>
<name>A0AAV2IDX8_LYMST</name>
<keyword evidence="3" id="KW-1185">Reference proteome</keyword>
<accession>A0AAV2IDX8</accession>
<feature type="compositionally biased region" description="Basic and acidic residues" evidence="1">
    <location>
        <begin position="241"/>
        <end position="251"/>
    </location>
</feature>
<feature type="region of interest" description="Disordered" evidence="1">
    <location>
        <begin position="301"/>
        <end position="440"/>
    </location>
</feature>
<dbReference type="PANTHER" id="PTHR21560">
    <property type="entry name" value="VERY KIND PROTEIN"/>
    <property type="match status" value="1"/>
</dbReference>
<feature type="compositionally biased region" description="Polar residues" evidence="1">
    <location>
        <begin position="330"/>
        <end position="341"/>
    </location>
</feature>
<dbReference type="EMBL" id="CAXITT010000613">
    <property type="protein sequence ID" value="CAL1544312.1"/>
    <property type="molecule type" value="Genomic_DNA"/>
</dbReference>
<gene>
    <name evidence="2" type="ORF">GSLYS_00017825001</name>
</gene>
<feature type="compositionally biased region" description="Polar residues" evidence="1">
    <location>
        <begin position="373"/>
        <end position="413"/>
    </location>
</feature>
<dbReference type="Proteomes" id="UP001497497">
    <property type="component" value="Unassembled WGS sequence"/>
</dbReference>
<organism evidence="2 3">
    <name type="scientific">Lymnaea stagnalis</name>
    <name type="common">Great pond snail</name>
    <name type="synonym">Helix stagnalis</name>
    <dbReference type="NCBI Taxonomy" id="6523"/>
    <lineage>
        <taxon>Eukaryota</taxon>
        <taxon>Metazoa</taxon>
        <taxon>Spiralia</taxon>
        <taxon>Lophotrochozoa</taxon>
        <taxon>Mollusca</taxon>
        <taxon>Gastropoda</taxon>
        <taxon>Heterobranchia</taxon>
        <taxon>Euthyneura</taxon>
        <taxon>Panpulmonata</taxon>
        <taxon>Hygrophila</taxon>
        <taxon>Lymnaeoidea</taxon>
        <taxon>Lymnaeidae</taxon>
        <taxon>Lymnaea</taxon>
    </lineage>
</organism>
<dbReference type="GO" id="GO:0007264">
    <property type="term" value="P:small GTPase-mediated signal transduction"/>
    <property type="evidence" value="ECO:0007669"/>
    <property type="project" value="InterPro"/>
</dbReference>
<feature type="compositionally biased region" description="Low complexity" evidence="1">
    <location>
        <begin position="192"/>
        <end position="203"/>
    </location>
</feature>
<dbReference type="GO" id="GO:0048814">
    <property type="term" value="P:regulation of dendrite morphogenesis"/>
    <property type="evidence" value="ECO:0007669"/>
    <property type="project" value="TreeGrafter"/>
</dbReference>
<feature type="compositionally biased region" description="Basic and acidic residues" evidence="1">
    <location>
        <begin position="174"/>
        <end position="191"/>
    </location>
</feature>
<dbReference type="GO" id="GO:0030425">
    <property type="term" value="C:dendrite"/>
    <property type="evidence" value="ECO:0007669"/>
    <property type="project" value="TreeGrafter"/>
</dbReference>
<feature type="region of interest" description="Disordered" evidence="1">
    <location>
        <begin position="220"/>
        <end position="278"/>
    </location>
</feature>
<feature type="compositionally biased region" description="Low complexity" evidence="1">
    <location>
        <begin position="220"/>
        <end position="240"/>
    </location>
</feature>
<dbReference type="GO" id="GO:0043025">
    <property type="term" value="C:neuronal cell body"/>
    <property type="evidence" value="ECO:0007669"/>
    <property type="project" value="TreeGrafter"/>
</dbReference>
<reference evidence="2 3" key="1">
    <citation type="submission" date="2024-04" db="EMBL/GenBank/DDBJ databases">
        <authorList>
            <consortium name="Genoscope - CEA"/>
            <person name="William W."/>
        </authorList>
    </citation>
    <scope>NUCLEOTIDE SEQUENCE [LARGE SCALE GENOMIC DNA]</scope>
</reference>
<comment type="caution">
    <text evidence="2">The sequence shown here is derived from an EMBL/GenBank/DDBJ whole genome shotgun (WGS) entry which is preliminary data.</text>
</comment>